<dbReference type="Pfam" id="PF01812">
    <property type="entry name" value="5-FTHF_cyc-lig"/>
    <property type="match status" value="1"/>
</dbReference>
<protein>
    <recommendedName>
        <fullName evidence="4">5-formyltetrahydrofolate cyclo-ligase</fullName>
        <ecNumber evidence="4">6.3.3.2</ecNumber>
    </recommendedName>
</protein>
<keyword evidence="5" id="KW-0436">Ligase</keyword>
<comment type="catalytic activity">
    <reaction evidence="4">
        <text>(6S)-5-formyl-5,6,7,8-tetrahydrofolate + ATP = (6R)-5,10-methenyltetrahydrofolate + ADP + phosphate</text>
        <dbReference type="Rhea" id="RHEA:10488"/>
        <dbReference type="ChEBI" id="CHEBI:30616"/>
        <dbReference type="ChEBI" id="CHEBI:43474"/>
        <dbReference type="ChEBI" id="CHEBI:57455"/>
        <dbReference type="ChEBI" id="CHEBI:57457"/>
        <dbReference type="ChEBI" id="CHEBI:456216"/>
        <dbReference type="EC" id="6.3.3.2"/>
    </reaction>
</comment>
<dbReference type="Proteomes" id="UP001165302">
    <property type="component" value="Unassembled WGS sequence"/>
</dbReference>
<keyword evidence="6" id="KW-1185">Reference proteome</keyword>
<accession>A0ABS7Z922</accession>
<dbReference type="PANTHER" id="PTHR23407">
    <property type="entry name" value="ATPASE INHIBITOR/5-FORMYLTETRAHYDROFOLATE CYCLO-LIGASE"/>
    <property type="match status" value="1"/>
</dbReference>
<evidence type="ECO:0000313" key="5">
    <source>
        <dbReference type="EMBL" id="MCA5006042.1"/>
    </source>
</evidence>
<dbReference type="Gene3D" id="3.40.50.10420">
    <property type="entry name" value="NagB/RpiA/CoA transferase-like"/>
    <property type="match status" value="1"/>
</dbReference>
<comment type="cofactor">
    <cofactor evidence="4">
        <name>Mg(2+)</name>
        <dbReference type="ChEBI" id="CHEBI:18420"/>
    </cofactor>
</comment>
<evidence type="ECO:0000256" key="4">
    <source>
        <dbReference type="RuleBase" id="RU361279"/>
    </source>
</evidence>
<evidence type="ECO:0000256" key="1">
    <source>
        <dbReference type="ARBA" id="ARBA00010638"/>
    </source>
</evidence>
<dbReference type="EMBL" id="JADEYP010000025">
    <property type="protein sequence ID" value="MCA5006042.1"/>
    <property type="molecule type" value="Genomic_DNA"/>
</dbReference>
<comment type="caution">
    <text evidence="5">The sequence shown here is derived from an EMBL/GenBank/DDBJ whole genome shotgun (WGS) entry which is preliminary data.</text>
</comment>
<dbReference type="SUPFAM" id="SSF100950">
    <property type="entry name" value="NagB/RpiA/CoA transferase-like"/>
    <property type="match status" value="1"/>
</dbReference>
<dbReference type="NCBIfam" id="TIGR02727">
    <property type="entry name" value="MTHFS_bact"/>
    <property type="match status" value="1"/>
</dbReference>
<dbReference type="RefSeq" id="WP_225554335.1">
    <property type="nucleotide sequence ID" value="NZ_JADEYP010000025.1"/>
</dbReference>
<dbReference type="InterPro" id="IPR037171">
    <property type="entry name" value="NagB/RpiA_transferase-like"/>
</dbReference>
<gene>
    <name evidence="5" type="ORF">IPZ78_12870</name>
</gene>
<organism evidence="5 6">
    <name type="scientific">Sphingobacterium bovistauri</name>
    <dbReference type="NCBI Taxonomy" id="2781959"/>
    <lineage>
        <taxon>Bacteria</taxon>
        <taxon>Pseudomonadati</taxon>
        <taxon>Bacteroidota</taxon>
        <taxon>Sphingobacteriia</taxon>
        <taxon>Sphingobacteriales</taxon>
        <taxon>Sphingobacteriaceae</taxon>
        <taxon>Sphingobacterium</taxon>
    </lineage>
</organism>
<comment type="similarity">
    <text evidence="1 4">Belongs to the 5-formyltetrahydrofolate cyclo-ligase family.</text>
</comment>
<dbReference type="GO" id="GO:0030272">
    <property type="term" value="F:5-formyltetrahydrofolate cyclo-ligase activity"/>
    <property type="evidence" value="ECO:0007669"/>
    <property type="project" value="UniProtKB-EC"/>
</dbReference>
<evidence type="ECO:0000313" key="6">
    <source>
        <dbReference type="Proteomes" id="UP001165302"/>
    </source>
</evidence>
<sequence length="190" mass="22310">MTKDQLRSEYKKKRNNLSIEVRLYLNLQILENLKQFDWQLYTYVHVYFPIEKFNEPDTSSFIKWITVNFPHIKLVVSKSDFSKGVMMNYLLEKDTKLVENNWGILEPVGGRIVEETQIDVVLVPLLVVDKQGNRVGYGKGFYDKFLGNCRTDVKSYGISFFEPIDCISDVGEWDRRLTNCITPLKIYSFK</sequence>
<dbReference type="PANTHER" id="PTHR23407:SF1">
    <property type="entry name" value="5-FORMYLTETRAHYDROFOLATE CYCLO-LIGASE"/>
    <property type="match status" value="1"/>
</dbReference>
<evidence type="ECO:0000256" key="3">
    <source>
        <dbReference type="ARBA" id="ARBA00022840"/>
    </source>
</evidence>
<keyword evidence="3 4" id="KW-0067">ATP-binding</keyword>
<evidence type="ECO:0000256" key="2">
    <source>
        <dbReference type="ARBA" id="ARBA00022741"/>
    </source>
</evidence>
<keyword evidence="4" id="KW-0460">Magnesium</keyword>
<reference evidence="5" key="1">
    <citation type="submission" date="2020-10" db="EMBL/GenBank/DDBJ databases">
        <authorList>
            <person name="Lu T."/>
            <person name="Wang Q."/>
            <person name="Han X."/>
        </authorList>
    </citation>
    <scope>NUCLEOTIDE SEQUENCE</scope>
    <source>
        <strain evidence="5">WQ 366</strain>
    </source>
</reference>
<dbReference type="InterPro" id="IPR002698">
    <property type="entry name" value="FTHF_cligase"/>
</dbReference>
<dbReference type="EC" id="6.3.3.2" evidence="4"/>
<keyword evidence="2 4" id="KW-0547">Nucleotide-binding</keyword>
<keyword evidence="4" id="KW-0479">Metal-binding</keyword>
<dbReference type="InterPro" id="IPR024185">
    <property type="entry name" value="FTHF_cligase-like_sf"/>
</dbReference>
<name>A0ABS7Z922_9SPHI</name>
<dbReference type="PIRSF" id="PIRSF006806">
    <property type="entry name" value="FTHF_cligase"/>
    <property type="match status" value="1"/>
</dbReference>
<proteinExistence type="inferred from homology"/>